<organism evidence="3 4">
    <name type="scientific">Candidatus Yanofskybacteria bacterium RIFCSPHIGHO2_01_FULL_39_8b</name>
    <dbReference type="NCBI Taxonomy" id="1802659"/>
    <lineage>
        <taxon>Bacteria</taxon>
        <taxon>Candidatus Yanofskyibacteriota</taxon>
    </lineage>
</organism>
<reference evidence="3 4" key="1">
    <citation type="journal article" date="2016" name="Nat. Commun.">
        <title>Thousands of microbial genomes shed light on interconnected biogeochemical processes in an aquifer system.</title>
        <authorList>
            <person name="Anantharaman K."/>
            <person name="Brown C.T."/>
            <person name="Hug L.A."/>
            <person name="Sharon I."/>
            <person name="Castelle C.J."/>
            <person name="Probst A.J."/>
            <person name="Thomas B.C."/>
            <person name="Singh A."/>
            <person name="Wilkins M.J."/>
            <person name="Karaoz U."/>
            <person name="Brodie E.L."/>
            <person name="Williams K.H."/>
            <person name="Hubbard S.S."/>
            <person name="Banfield J.F."/>
        </authorList>
    </citation>
    <scope>NUCLEOTIDE SEQUENCE [LARGE SCALE GENOMIC DNA]</scope>
</reference>
<dbReference type="InterPro" id="IPR003869">
    <property type="entry name" value="Polysac_CapD-like"/>
</dbReference>
<gene>
    <name evidence="3" type="ORF">A2817_03415</name>
</gene>
<evidence type="ECO:0000313" key="3">
    <source>
        <dbReference type="EMBL" id="OGM99407.1"/>
    </source>
</evidence>
<evidence type="ECO:0000313" key="4">
    <source>
        <dbReference type="Proteomes" id="UP000177594"/>
    </source>
</evidence>
<dbReference type="AlphaFoldDB" id="A0A1F8EFL2"/>
<evidence type="ECO:0000256" key="1">
    <source>
        <dbReference type="ARBA" id="ARBA00007430"/>
    </source>
</evidence>
<dbReference type="SUPFAM" id="SSF51735">
    <property type="entry name" value="NAD(P)-binding Rossmann-fold domains"/>
    <property type="match status" value="1"/>
</dbReference>
<dbReference type="EMBL" id="MGIZ01000020">
    <property type="protein sequence ID" value="OGM99407.1"/>
    <property type="molecule type" value="Genomic_DNA"/>
</dbReference>
<evidence type="ECO:0000259" key="2">
    <source>
        <dbReference type="Pfam" id="PF02719"/>
    </source>
</evidence>
<sequence>MSNFFKNKTILVTGGTGSIGSKIVRQALAYQPRQIRILSRNDSKQYHFLEKLDHPKNIRMLIGDIRDSKRLDLAFENVDIVFHAAALKHVPLCEYNPLETIKTNVFGSQNVIDAAFKNNVKKVIAISTDKAANPGNVMGLSKLMMEKLLTNTSYFSKDKTKFSCVRFGNVAWSEASVLPLWKKQADKNGQINLTDKNATRFFMSIDQAVKLVLKAAELTQGGEVFILKMPSIKMADMAKIFLSKHFGGRKVKIKLIDNRIGDKTHEELFDFNDNQKLILEDDKMFIIIPKEKTHYYSFQPRLSFYKNFSQTDKKTFSSRDSIDNEAVSSLV</sequence>
<dbReference type="CDD" id="cd05237">
    <property type="entry name" value="UDP_invert_4-6DH_SDR_e"/>
    <property type="match status" value="1"/>
</dbReference>
<dbReference type="Pfam" id="PF02719">
    <property type="entry name" value="Polysacc_synt_2"/>
    <property type="match status" value="1"/>
</dbReference>
<dbReference type="PANTHER" id="PTHR43318">
    <property type="entry name" value="UDP-N-ACETYLGLUCOSAMINE 4,6-DEHYDRATASE"/>
    <property type="match status" value="1"/>
</dbReference>
<proteinExistence type="inferred from homology"/>
<dbReference type="InterPro" id="IPR051203">
    <property type="entry name" value="Polysaccharide_Synthase-Rel"/>
</dbReference>
<dbReference type="InterPro" id="IPR036291">
    <property type="entry name" value="NAD(P)-bd_dom_sf"/>
</dbReference>
<dbReference type="Proteomes" id="UP000177594">
    <property type="component" value="Unassembled WGS sequence"/>
</dbReference>
<protein>
    <recommendedName>
        <fullName evidence="2">Polysaccharide biosynthesis protein CapD-like domain-containing protein</fullName>
    </recommendedName>
</protein>
<comment type="similarity">
    <text evidence="1">Belongs to the polysaccharide synthase family.</text>
</comment>
<dbReference type="Gene3D" id="3.40.50.720">
    <property type="entry name" value="NAD(P)-binding Rossmann-like Domain"/>
    <property type="match status" value="1"/>
</dbReference>
<dbReference type="PANTHER" id="PTHR43318:SF2">
    <property type="entry name" value="UDP-N-ACETYLGLUCOSAMINE 4,6-DEHYDRATASE (INVERTING)"/>
    <property type="match status" value="1"/>
</dbReference>
<name>A0A1F8EFL2_9BACT</name>
<comment type="caution">
    <text evidence="3">The sequence shown here is derived from an EMBL/GenBank/DDBJ whole genome shotgun (WGS) entry which is preliminary data.</text>
</comment>
<accession>A0A1F8EFL2</accession>
<feature type="domain" description="Polysaccharide biosynthesis protein CapD-like" evidence="2">
    <location>
        <begin position="10"/>
        <end position="278"/>
    </location>
</feature>